<protein>
    <submittedName>
        <fullName evidence="1">Uncharacterized protein</fullName>
    </submittedName>
</protein>
<proteinExistence type="predicted"/>
<keyword evidence="2" id="KW-1185">Reference proteome</keyword>
<gene>
    <name evidence="1" type="ORF">VP01_1621g1</name>
</gene>
<dbReference type="VEuPathDB" id="FungiDB:VP01_1621g1"/>
<comment type="caution">
    <text evidence="1">The sequence shown here is derived from an EMBL/GenBank/DDBJ whole genome shotgun (WGS) entry which is preliminary data.</text>
</comment>
<dbReference type="OrthoDB" id="2668416at2759"/>
<name>A0A0L6VIU5_9BASI</name>
<reference evidence="1 2" key="1">
    <citation type="submission" date="2015-08" db="EMBL/GenBank/DDBJ databases">
        <title>Next Generation Sequencing and Analysis of the Genome of Puccinia sorghi L Schw, the Causal Agent of Maize Common Rust.</title>
        <authorList>
            <person name="Rochi L."/>
            <person name="Burguener G."/>
            <person name="Darino M."/>
            <person name="Turjanski A."/>
            <person name="Kreff E."/>
            <person name="Dieguez M.J."/>
            <person name="Sacco F."/>
        </authorList>
    </citation>
    <scope>NUCLEOTIDE SEQUENCE [LARGE SCALE GENOMIC DNA]</scope>
    <source>
        <strain evidence="1 2">RO10H11247</strain>
    </source>
</reference>
<sequence length="114" mass="13418">MYSCSIHLFHFAQCQVFSSFEIHSTNGKELLDHQNFCFNYHLAQSQLWIKHCEIQTQIRNQKDMQDQLNELYEEAEPDSAPVVFENIDNSNDGIHGILHPITLSNFEKSEFYHI</sequence>
<dbReference type="Proteomes" id="UP000037035">
    <property type="component" value="Unassembled WGS sequence"/>
</dbReference>
<evidence type="ECO:0000313" key="2">
    <source>
        <dbReference type="Proteomes" id="UP000037035"/>
    </source>
</evidence>
<organism evidence="1 2">
    <name type="scientific">Puccinia sorghi</name>
    <dbReference type="NCBI Taxonomy" id="27349"/>
    <lineage>
        <taxon>Eukaryota</taxon>
        <taxon>Fungi</taxon>
        <taxon>Dikarya</taxon>
        <taxon>Basidiomycota</taxon>
        <taxon>Pucciniomycotina</taxon>
        <taxon>Pucciniomycetes</taxon>
        <taxon>Pucciniales</taxon>
        <taxon>Pucciniaceae</taxon>
        <taxon>Puccinia</taxon>
    </lineage>
</organism>
<accession>A0A0L6VIU5</accession>
<evidence type="ECO:0000313" key="1">
    <source>
        <dbReference type="EMBL" id="KNZ60040.1"/>
    </source>
</evidence>
<dbReference type="EMBL" id="LAVV01006417">
    <property type="protein sequence ID" value="KNZ60040.1"/>
    <property type="molecule type" value="Genomic_DNA"/>
</dbReference>
<dbReference type="AlphaFoldDB" id="A0A0L6VIU5"/>